<dbReference type="InterPro" id="IPR023885">
    <property type="entry name" value="4Fe4S-binding_SPASM_dom"/>
</dbReference>
<dbReference type="OrthoDB" id="9792276at2"/>
<dbReference type="PANTHER" id="PTHR43273:SF3">
    <property type="entry name" value="ANAEROBIC SULFATASE-MATURATING ENZYME HOMOLOG ASLB-RELATED"/>
    <property type="match status" value="1"/>
</dbReference>
<feature type="domain" description="Radical SAM core" evidence="7">
    <location>
        <begin position="1"/>
        <end position="230"/>
    </location>
</feature>
<reference evidence="8" key="1">
    <citation type="submission" date="2013-07" db="EMBL/GenBank/DDBJ databases">
        <authorList>
            <person name="McIlroy S."/>
        </authorList>
    </citation>
    <scope>NUCLEOTIDE SEQUENCE [LARGE SCALE GENOMIC DNA]</scope>
    <source>
        <strain evidence="8">Run_A_D11</strain>
    </source>
</reference>
<dbReference type="SFLD" id="SFLDG01386">
    <property type="entry name" value="main_SPASM_domain-containing"/>
    <property type="match status" value="1"/>
</dbReference>
<dbReference type="SFLD" id="SFLDS00029">
    <property type="entry name" value="Radical_SAM"/>
    <property type="match status" value="1"/>
</dbReference>
<gene>
    <name evidence="8" type="ORF">BN873_470012</name>
</gene>
<dbReference type="Gene3D" id="3.20.20.70">
    <property type="entry name" value="Aldolase class I"/>
    <property type="match status" value="1"/>
</dbReference>
<comment type="cofactor">
    <cofactor evidence="1">
        <name>[4Fe-4S] cluster</name>
        <dbReference type="ChEBI" id="CHEBI:49883"/>
    </cofactor>
</comment>
<dbReference type="AlphaFoldDB" id="W6MB26"/>
<evidence type="ECO:0000313" key="8">
    <source>
        <dbReference type="EMBL" id="CDI03270.1"/>
    </source>
</evidence>
<dbReference type="InterPro" id="IPR023867">
    <property type="entry name" value="Sulphatase_maturase_rSAM"/>
</dbReference>
<dbReference type="GO" id="GO:0051536">
    <property type="term" value="F:iron-sulfur cluster binding"/>
    <property type="evidence" value="ECO:0007669"/>
    <property type="project" value="UniProtKB-KW"/>
</dbReference>
<accession>W6MB26</accession>
<dbReference type="InterPro" id="IPR058240">
    <property type="entry name" value="rSAM_sf"/>
</dbReference>
<dbReference type="SFLD" id="SFLDG01072">
    <property type="entry name" value="dehydrogenase_like"/>
    <property type="match status" value="1"/>
</dbReference>
<dbReference type="GO" id="GO:0016491">
    <property type="term" value="F:oxidoreductase activity"/>
    <property type="evidence" value="ECO:0007669"/>
    <property type="project" value="InterPro"/>
</dbReference>
<keyword evidence="5" id="KW-0411">Iron-sulfur</keyword>
<evidence type="ECO:0000256" key="2">
    <source>
        <dbReference type="ARBA" id="ARBA00022691"/>
    </source>
</evidence>
<keyword evidence="4" id="KW-0408">Iron</keyword>
<evidence type="ECO:0000256" key="3">
    <source>
        <dbReference type="ARBA" id="ARBA00022723"/>
    </source>
</evidence>
<keyword evidence="3" id="KW-0479">Metal-binding</keyword>
<dbReference type="Proteomes" id="UP000035760">
    <property type="component" value="Unassembled WGS sequence"/>
</dbReference>
<evidence type="ECO:0000256" key="6">
    <source>
        <dbReference type="ARBA" id="ARBA00023601"/>
    </source>
</evidence>
<dbReference type="EMBL" id="CBTJ020000055">
    <property type="protein sequence ID" value="CDI03270.1"/>
    <property type="molecule type" value="Genomic_DNA"/>
</dbReference>
<dbReference type="InterPro" id="IPR007197">
    <property type="entry name" value="rSAM"/>
</dbReference>
<dbReference type="GO" id="GO:0046872">
    <property type="term" value="F:metal ion binding"/>
    <property type="evidence" value="ECO:0007669"/>
    <property type="project" value="UniProtKB-KW"/>
</dbReference>
<evidence type="ECO:0000256" key="4">
    <source>
        <dbReference type="ARBA" id="ARBA00023004"/>
    </source>
</evidence>
<protein>
    <submittedName>
        <fullName evidence="8">Radical SAM domain protein</fullName>
    </submittedName>
</protein>
<dbReference type="STRING" id="1400863.BN873_470012"/>
<dbReference type="SUPFAM" id="SSF102114">
    <property type="entry name" value="Radical SAM enzymes"/>
    <property type="match status" value="1"/>
</dbReference>
<dbReference type="PANTHER" id="PTHR43273">
    <property type="entry name" value="ANAEROBIC SULFATASE-MATURATING ENZYME HOMOLOG ASLB-RELATED"/>
    <property type="match status" value="1"/>
</dbReference>
<dbReference type="InterPro" id="IPR013785">
    <property type="entry name" value="Aldolase_TIM"/>
</dbReference>
<name>W6MB26_9GAMM</name>
<comment type="similarity">
    <text evidence="6">Belongs to the radical SAM superfamily. Anaerobic sulfatase-maturating enzyme family.</text>
</comment>
<evidence type="ECO:0000256" key="1">
    <source>
        <dbReference type="ARBA" id="ARBA00001966"/>
    </source>
</evidence>
<sequence>MKSHISLILLSTLQCNADCEYCFEDKTSDRLTLDRLGEMIRKVLDYMVEKSLGSLEIYWQGGEAMLLPPSWYEQANDLIRREAEARGKTVVHSLQSNMLAYSSRWNKVIADMFGNSVGTSLDYPNLHRKLLGHEPDTYNQIWARRVSEARAAGIEIQVIAVPNRATLELGAERFYSHFVDELGITDFQVNTPFPGGTGSTAKKALPVDEVAALGRFYTELADVWLARGRDCGVRVGPLDALLQHFGHQPATLPCIWSDNCANSLISIDARGYVAQCDCWVTSYPDYHYGNIFECDSLAKLLQTSPVRKQFNERPIQLIQRECLSCDYLSLCHGGCPVRTYTVHGSLFEKDPYCALYQQMFGHMEQAARKLARQASATPSLAA</sequence>
<proteinExistence type="inferred from homology"/>
<keyword evidence="2" id="KW-0949">S-adenosyl-L-methionine</keyword>
<organism evidence="8 9">
    <name type="scientific">Candidatus Competibacter denitrificans Run_A_D11</name>
    <dbReference type="NCBI Taxonomy" id="1400863"/>
    <lineage>
        <taxon>Bacteria</taxon>
        <taxon>Pseudomonadati</taxon>
        <taxon>Pseudomonadota</taxon>
        <taxon>Gammaproteobacteria</taxon>
        <taxon>Candidatus Competibacteraceae</taxon>
        <taxon>Candidatus Competibacter</taxon>
    </lineage>
</organism>
<dbReference type="PROSITE" id="PS51918">
    <property type="entry name" value="RADICAL_SAM"/>
    <property type="match status" value="1"/>
</dbReference>
<evidence type="ECO:0000256" key="5">
    <source>
        <dbReference type="ARBA" id="ARBA00023014"/>
    </source>
</evidence>
<evidence type="ECO:0000313" key="9">
    <source>
        <dbReference type="Proteomes" id="UP000035760"/>
    </source>
</evidence>
<comment type="caution">
    <text evidence="8">The sequence shown here is derived from an EMBL/GenBank/DDBJ whole genome shotgun (WGS) entry which is preliminary data.</text>
</comment>
<reference evidence="8" key="2">
    <citation type="submission" date="2014-03" db="EMBL/GenBank/DDBJ databases">
        <title>Candidatus Competibacter-lineage genomes retrieved from metagenomes reveal functional metabolic diversity.</title>
        <authorList>
            <person name="McIlroy S.J."/>
            <person name="Albertsen M."/>
            <person name="Andresen E.K."/>
            <person name="Saunders A.M."/>
            <person name="Kristiansen R."/>
            <person name="Stokholm-Bjerregaard M."/>
            <person name="Nielsen K.L."/>
            <person name="Nielsen P.H."/>
        </authorList>
    </citation>
    <scope>NUCLEOTIDE SEQUENCE</scope>
    <source>
        <strain evidence="8">Run_A_D11</strain>
    </source>
</reference>
<evidence type="ECO:0000259" key="7">
    <source>
        <dbReference type="PROSITE" id="PS51918"/>
    </source>
</evidence>
<dbReference type="CDD" id="cd01335">
    <property type="entry name" value="Radical_SAM"/>
    <property type="match status" value="1"/>
</dbReference>
<dbReference type="NCBIfam" id="TIGR04085">
    <property type="entry name" value="rSAM_more_4Fe4S"/>
    <property type="match status" value="1"/>
</dbReference>
<dbReference type="RefSeq" id="WP_048673891.1">
    <property type="nucleotide sequence ID" value="NZ_CBTJ020000055.1"/>
</dbReference>
<dbReference type="SFLD" id="SFLDG01067">
    <property type="entry name" value="SPASM/twitch_domain_containing"/>
    <property type="match status" value="1"/>
</dbReference>
<keyword evidence="9" id="KW-1185">Reference proteome</keyword>